<keyword evidence="2" id="KW-1185">Reference proteome</keyword>
<organism evidence="1 2">
    <name type="scientific">Collinsella stercoris DSM 13279</name>
    <dbReference type="NCBI Taxonomy" id="445975"/>
    <lineage>
        <taxon>Bacteria</taxon>
        <taxon>Bacillati</taxon>
        <taxon>Actinomycetota</taxon>
        <taxon>Coriobacteriia</taxon>
        <taxon>Coriobacteriales</taxon>
        <taxon>Coriobacteriaceae</taxon>
        <taxon>Collinsella</taxon>
    </lineage>
</organism>
<reference evidence="1 2" key="2">
    <citation type="submission" date="2008-10" db="EMBL/GenBank/DDBJ databases">
        <authorList>
            <person name="Fulton L."/>
            <person name="Clifton S."/>
            <person name="Fulton B."/>
            <person name="Xu J."/>
            <person name="Minx P."/>
            <person name="Pepin K.H."/>
            <person name="Johnson M."/>
            <person name="Thiruvilangam P."/>
            <person name="Bhonagiri V."/>
            <person name="Nash W.E."/>
            <person name="Mardis E.R."/>
            <person name="Wilson R.K."/>
        </authorList>
    </citation>
    <scope>NUCLEOTIDE SEQUENCE [LARGE SCALE GENOMIC DNA]</scope>
    <source>
        <strain evidence="1 2">DSM 13279</strain>
    </source>
</reference>
<dbReference type="HOGENOM" id="CLU_2167459_0_0_11"/>
<evidence type="ECO:0000313" key="2">
    <source>
        <dbReference type="Proteomes" id="UP000003560"/>
    </source>
</evidence>
<accession>B6G8V0</accession>
<proteinExistence type="predicted"/>
<dbReference type="Proteomes" id="UP000003560">
    <property type="component" value="Unassembled WGS sequence"/>
</dbReference>
<evidence type="ECO:0000313" key="1">
    <source>
        <dbReference type="EMBL" id="EEA91349.1"/>
    </source>
</evidence>
<dbReference type="GeneID" id="98002821"/>
<dbReference type="eggNOG" id="ENOG5031UVU">
    <property type="taxonomic scope" value="Bacteria"/>
</dbReference>
<gene>
    <name evidence="1" type="ORF">COLSTE_00491</name>
</gene>
<dbReference type="AlphaFoldDB" id="B6G8V0"/>
<evidence type="ECO:0008006" key="3">
    <source>
        <dbReference type="Google" id="ProtNLM"/>
    </source>
</evidence>
<name>B6G8V0_9ACTN</name>
<dbReference type="EMBL" id="ABXJ01000027">
    <property type="protein sequence ID" value="EEA91349.1"/>
    <property type="molecule type" value="Genomic_DNA"/>
</dbReference>
<comment type="caution">
    <text evidence="1">The sequence shown here is derived from an EMBL/GenBank/DDBJ whole genome shotgun (WGS) entry which is preliminary data.</text>
</comment>
<dbReference type="RefSeq" id="WP_006720153.1">
    <property type="nucleotide sequence ID" value="NZ_CP085935.1"/>
</dbReference>
<reference evidence="1 2" key="1">
    <citation type="submission" date="2008-10" db="EMBL/GenBank/DDBJ databases">
        <title>Draft genome sequence of Collinsella stercoris (DSM 13279).</title>
        <authorList>
            <person name="Sudarsanam P."/>
            <person name="Ley R."/>
            <person name="Guruge J."/>
            <person name="Turnbaugh P.J."/>
            <person name="Mahowald M."/>
            <person name="Liep D."/>
            <person name="Gordon J."/>
        </authorList>
    </citation>
    <scope>NUCLEOTIDE SEQUENCE [LARGE SCALE GENOMIC DNA]</scope>
    <source>
        <strain evidence="1 2">DSM 13279</strain>
    </source>
</reference>
<protein>
    <recommendedName>
        <fullName evidence="3">RNA helicase</fullName>
    </recommendedName>
</protein>
<dbReference type="STRING" id="445975.COLSTE_00491"/>
<sequence>MRRTLKISLDFLAGPLRKDEFIDGETRTGIPVIDNDAALQALNDQICELYSSYYEFDSHDQACWSNEEQERADKPLMLELLGRLNARIAELSDGSFAVDDQETPRVEAL</sequence>
<dbReference type="OrthoDB" id="3196953at2"/>